<evidence type="ECO:0000256" key="2">
    <source>
        <dbReference type="ARBA" id="ARBA00004746"/>
    </source>
</evidence>
<evidence type="ECO:0000256" key="7">
    <source>
        <dbReference type="ARBA" id="ARBA00022756"/>
    </source>
</evidence>
<evidence type="ECO:0000256" key="9">
    <source>
        <dbReference type="ARBA" id="ARBA00032610"/>
    </source>
</evidence>
<protein>
    <recommendedName>
        <fullName evidence="5">8-amino-7-oxononanoate synthase</fullName>
        <ecNumber evidence="5">2.3.1.47</ecNumber>
    </recommendedName>
    <alternativeName>
        <fullName evidence="9">7-keto-8-amino-pelargonic acid synthase</fullName>
    </alternativeName>
    <alternativeName>
        <fullName evidence="10">8-amino-7-ketopelargonate synthase</fullName>
    </alternativeName>
</protein>
<dbReference type="InterPro" id="IPR015422">
    <property type="entry name" value="PyrdxlP-dep_Trfase_small"/>
</dbReference>
<dbReference type="AlphaFoldDB" id="A0A255Z6L5"/>
<keyword evidence="7" id="KW-0093">Biotin biosynthesis</keyword>
<dbReference type="Pfam" id="PF00155">
    <property type="entry name" value="Aminotran_1_2"/>
    <property type="match status" value="1"/>
</dbReference>
<dbReference type="GO" id="GO:0009102">
    <property type="term" value="P:biotin biosynthetic process"/>
    <property type="evidence" value="ECO:0007669"/>
    <property type="project" value="UniProtKB-KW"/>
</dbReference>
<comment type="pathway">
    <text evidence="2">Cofactor biosynthesis; biotin biosynthesis.</text>
</comment>
<dbReference type="EMBL" id="NOXU01000023">
    <property type="protein sequence ID" value="OYQ36280.1"/>
    <property type="molecule type" value="Genomic_DNA"/>
</dbReference>
<dbReference type="InterPro" id="IPR004839">
    <property type="entry name" value="Aminotransferase_I/II_large"/>
</dbReference>
<evidence type="ECO:0000256" key="12">
    <source>
        <dbReference type="RuleBase" id="RU003693"/>
    </source>
</evidence>
<feature type="domain" description="Aminotransferase class I/classII large" evidence="13">
    <location>
        <begin position="37"/>
        <end position="374"/>
    </location>
</feature>
<dbReference type="OrthoDB" id="9807157at2"/>
<gene>
    <name evidence="14" type="ORF">CHU95_05055</name>
</gene>
<organism evidence="14 15">
    <name type="scientific">Niveispirillum lacus</name>
    <dbReference type="NCBI Taxonomy" id="1981099"/>
    <lineage>
        <taxon>Bacteria</taxon>
        <taxon>Pseudomonadati</taxon>
        <taxon>Pseudomonadota</taxon>
        <taxon>Alphaproteobacteria</taxon>
        <taxon>Rhodospirillales</taxon>
        <taxon>Azospirillaceae</taxon>
        <taxon>Niveispirillum</taxon>
    </lineage>
</organism>
<evidence type="ECO:0000256" key="5">
    <source>
        <dbReference type="ARBA" id="ARBA00013187"/>
    </source>
</evidence>
<dbReference type="SUPFAM" id="SSF53383">
    <property type="entry name" value="PLP-dependent transferases"/>
    <property type="match status" value="1"/>
</dbReference>
<evidence type="ECO:0000259" key="13">
    <source>
        <dbReference type="Pfam" id="PF00155"/>
    </source>
</evidence>
<evidence type="ECO:0000256" key="3">
    <source>
        <dbReference type="ARBA" id="ARBA00010008"/>
    </source>
</evidence>
<evidence type="ECO:0000313" key="14">
    <source>
        <dbReference type="EMBL" id="OYQ36280.1"/>
    </source>
</evidence>
<keyword evidence="8 12" id="KW-0663">Pyridoxal phosphate</keyword>
<accession>A0A255Z6L5</accession>
<dbReference type="GO" id="GO:0030170">
    <property type="term" value="F:pyridoxal phosphate binding"/>
    <property type="evidence" value="ECO:0007669"/>
    <property type="project" value="InterPro"/>
</dbReference>
<dbReference type="InterPro" id="IPR050087">
    <property type="entry name" value="AON_synthase_class-II"/>
</dbReference>
<dbReference type="EC" id="2.3.1.47" evidence="5"/>
<sequence length="388" mass="40418">MLAAQALDALDMAGRRRTLRAYDRDGIRLRLPDGNVLVDVASNDYLGLAQDPGIIDRAAEYVARFGAGSGASRLICGTLTAHREVEEKLAAFLGTEAALLFGSGFQANATLLPALAELLGGEAELLVDRLSHASILNGAFSHGVKAKRFRHNDLNHLEDLLKEGSGPRMVVTESVFSMDGDRADLAAIADLADRYGAPVYLDEAHAIGVLGPEGRGLAAELPGRIAVTMGTLGKAFGGFGAYVAGSRLLIDYLTNRCAGFLYTTAPPPAVLGALDAALDVIPSLDMERMRLASMADAVRMAVQAIGYDTGASSTQIIPVIAGTEQAALGLQQILEMAGFLAVAIRPPTVPAGTSRLRLSLSAALDDHTAGQLLTVLSCLPPPGLGLPG</sequence>
<name>A0A255Z6L5_9PROT</name>
<keyword evidence="6" id="KW-0808">Transferase</keyword>
<evidence type="ECO:0000256" key="8">
    <source>
        <dbReference type="ARBA" id="ARBA00022898"/>
    </source>
</evidence>
<evidence type="ECO:0000313" key="15">
    <source>
        <dbReference type="Proteomes" id="UP000216998"/>
    </source>
</evidence>
<dbReference type="Proteomes" id="UP000216998">
    <property type="component" value="Unassembled WGS sequence"/>
</dbReference>
<reference evidence="14 15" key="1">
    <citation type="submission" date="2017-07" db="EMBL/GenBank/DDBJ databases">
        <title>Niveispirillum cyanobacteriorum sp. nov., isolated from cyanobacterial aggregates in a eutrophic lake.</title>
        <authorList>
            <person name="Cai H."/>
        </authorList>
    </citation>
    <scope>NUCLEOTIDE SEQUENCE [LARGE SCALE GENOMIC DNA]</scope>
    <source>
        <strain evidence="15">TH1-14</strain>
    </source>
</reference>
<dbReference type="PANTHER" id="PTHR13693:SF100">
    <property type="entry name" value="8-AMINO-7-OXONONANOATE SYNTHASE"/>
    <property type="match status" value="1"/>
</dbReference>
<dbReference type="PROSITE" id="PS00599">
    <property type="entry name" value="AA_TRANSFER_CLASS_2"/>
    <property type="match status" value="1"/>
</dbReference>
<dbReference type="PANTHER" id="PTHR13693">
    <property type="entry name" value="CLASS II AMINOTRANSFERASE/8-AMINO-7-OXONONANOATE SYNTHASE"/>
    <property type="match status" value="1"/>
</dbReference>
<comment type="cofactor">
    <cofactor evidence="1 12">
        <name>pyridoxal 5'-phosphate</name>
        <dbReference type="ChEBI" id="CHEBI:597326"/>
    </cofactor>
</comment>
<comment type="caution">
    <text evidence="14">The sequence shown here is derived from an EMBL/GenBank/DDBJ whole genome shotgun (WGS) entry which is preliminary data.</text>
</comment>
<dbReference type="InterPro" id="IPR001917">
    <property type="entry name" value="Aminotrans_II_pyridoxalP_BS"/>
</dbReference>
<evidence type="ECO:0000256" key="6">
    <source>
        <dbReference type="ARBA" id="ARBA00022679"/>
    </source>
</evidence>
<evidence type="ECO:0000256" key="4">
    <source>
        <dbReference type="ARBA" id="ARBA00011738"/>
    </source>
</evidence>
<comment type="similarity">
    <text evidence="3">Belongs to the class-II pyridoxal-phosphate-dependent aminotransferase family. BioF subfamily.</text>
</comment>
<proteinExistence type="inferred from homology"/>
<comment type="catalytic activity">
    <reaction evidence="11">
        <text>6-carboxyhexanoyl-[ACP] + L-alanine + H(+) = (8S)-8-amino-7-oxononanoate + holo-[ACP] + CO2</text>
        <dbReference type="Rhea" id="RHEA:42288"/>
        <dbReference type="Rhea" id="RHEA-COMP:9685"/>
        <dbReference type="Rhea" id="RHEA-COMP:9955"/>
        <dbReference type="ChEBI" id="CHEBI:15378"/>
        <dbReference type="ChEBI" id="CHEBI:16526"/>
        <dbReference type="ChEBI" id="CHEBI:57972"/>
        <dbReference type="ChEBI" id="CHEBI:64479"/>
        <dbReference type="ChEBI" id="CHEBI:78846"/>
        <dbReference type="ChEBI" id="CHEBI:149468"/>
        <dbReference type="EC" id="2.3.1.47"/>
    </reaction>
</comment>
<comment type="subunit">
    <text evidence="4">Homodimer.</text>
</comment>
<evidence type="ECO:0000256" key="1">
    <source>
        <dbReference type="ARBA" id="ARBA00001933"/>
    </source>
</evidence>
<evidence type="ECO:0000256" key="10">
    <source>
        <dbReference type="ARBA" id="ARBA00033381"/>
    </source>
</evidence>
<dbReference type="InterPro" id="IPR015421">
    <property type="entry name" value="PyrdxlP-dep_Trfase_major"/>
</dbReference>
<dbReference type="Gene3D" id="3.90.1150.10">
    <property type="entry name" value="Aspartate Aminotransferase, domain 1"/>
    <property type="match status" value="1"/>
</dbReference>
<dbReference type="Gene3D" id="3.40.640.10">
    <property type="entry name" value="Type I PLP-dependent aspartate aminotransferase-like (Major domain)"/>
    <property type="match status" value="1"/>
</dbReference>
<evidence type="ECO:0000256" key="11">
    <source>
        <dbReference type="ARBA" id="ARBA00047715"/>
    </source>
</evidence>
<dbReference type="InterPro" id="IPR015424">
    <property type="entry name" value="PyrdxlP-dep_Trfase"/>
</dbReference>
<keyword evidence="15" id="KW-1185">Reference proteome</keyword>
<dbReference type="GO" id="GO:0008710">
    <property type="term" value="F:8-amino-7-oxononanoate synthase activity"/>
    <property type="evidence" value="ECO:0007669"/>
    <property type="project" value="UniProtKB-EC"/>
</dbReference>